<accession>A0A1N7PWJ3</accession>
<dbReference type="EMBL" id="FTOQ01000021">
    <property type="protein sequence ID" value="SIT15033.1"/>
    <property type="molecule type" value="Genomic_DNA"/>
</dbReference>
<name>A0A1N7PWJ3_9RHOB</name>
<protein>
    <submittedName>
        <fullName evidence="2">Uncharacterized protein</fullName>
    </submittedName>
</protein>
<dbReference type="AlphaFoldDB" id="A0A1N7PWJ3"/>
<organism evidence="2 3">
    <name type="scientific">Roseivivax lentus</name>
    <dbReference type="NCBI Taxonomy" id="633194"/>
    <lineage>
        <taxon>Bacteria</taxon>
        <taxon>Pseudomonadati</taxon>
        <taxon>Pseudomonadota</taxon>
        <taxon>Alphaproteobacteria</taxon>
        <taxon>Rhodobacterales</taxon>
        <taxon>Roseobacteraceae</taxon>
        <taxon>Roseivivax</taxon>
    </lineage>
</organism>
<evidence type="ECO:0000256" key="1">
    <source>
        <dbReference type="SAM" id="SignalP"/>
    </source>
</evidence>
<keyword evidence="3" id="KW-1185">Reference proteome</keyword>
<sequence length="97" mass="10401">MKTLAILATLAATLPMAALAQQQSQQSTVIISTQGQGAAMGDGAVPSENFRGQWFTTPDGCSYSRTQAPGYPVRWMLILNPRHIGQPNAHRGCKSML</sequence>
<dbReference type="RefSeq" id="WP_076450837.1">
    <property type="nucleotide sequence ID" value="NZ_FTOQ01000021.1"/>
</dbReference>
<evidence type="ECO:0000313" key="3">
    <source>
        <dbReference type="Proteomes" id="UP000186684"/>
    </source>
</evidence>
<proteinExistence type="predicted"/>
<evidence type="ECO:0000313" key="2">
    <source>
        <dbReference type="EMBL" id="SIT15033.1"/>
    </source>
</evidence>
<keyword evidence="1" id="KW-0732">Signal</keyword>
<reference evidence="3" key="1">
    <citation type="submission" date="2017-01" db="EMBL/GenBank/DDBJ databases">
        <authorList>
            <person name="Varghese N."/>
            <person name="Submissions S."/>
        </authorList>
    </citation>
    <scope>NUCLEOTIDE SEQUENCE [LARGE SCALE GENOMIC DNA]</scope>
    <source>
        <strain evidence="3">DSM 29430</strain>
    </source>
</reference>
<gene>
    <name evidence="2" type="ORF">SAMN05421759_12146</name>
</gene>
<feature type="chain" id="PRO_5012456057" evidence="1">
    <location>
        <begin position="21"/>
        <end position="97"/>
    </location>
</feature>
<feature type="signal peptide" evidence="1">
    <location>
        <begin position="1"/>
        <end position="20"/>
    </location>
</feature>
<dbReference type="Proteomes" id="UP000186684">
    <property type="component" value="Unassembled WGS sequence"/>
</dbReference>
<dbReference type="OrthoDB" id="7875167at2"/>